<evidence type="ECO:0000313" key="3">
    <source>
        <dbReference type="EMBL" id="MFC7451336.1"/>
    </source>
</evidence>
<feature type="region of interest" description="Disordered" evidence="1">
    <location>
        <begin position="63"/>
        <end position="82"/>
    </location>
</feature>
<evidence type="ECO:0000313" key="4">
    <source>
        <dbReference type="Proteomes" id="UP001596484"/>
    </source>
</evidence>
<protein>
    <recommendedName>
        <fullName evidence="5">Secreted protein</fullName>
    </recommendedName>
</protein>
<dbReference type="EMBL" id="JBHTCS010000030">
    <property type="protein sequence ID" value="MFC7451336.1"/>
    <property type="molecule type" value="Genomic_DNA"/>
</dbReference>
<evidence type="ECO:0000256" key="2">
    <source>
        <dbReference type="SAM" id="SignalP"/>
    </source>
</evidence>
<sequence length="122" mass="12799">MSTNNSLTTVRACAAAALIGFSALGFAGVANAHPGEHPQPVTPPVAVDGQPCSEQRRVGVDANTGGDLVCHTHPRTGEGRWSSEDVVGVHNHRDPCDESVDRVTQTPDGFAMFCGVGRWSYA</sequence>
<organism evidence="3 4">
    <name type="scientific">Rhodococcus daqingensis</name>
    <dbReference type="NCBI Taxonomy" id="2479363"/>
    <lineage>
        <taxon>Bacteria</taxon>
        <taxon>Bacillati</taxon>
        <taxon>Actinomycetota</taxon>
        <taxon>Actinomycetes</taxon>
        <taxon>Mycobacteriales</taxon>
        <taxon>Nocardiaceae</taxon>
        <taxon>Rhodococcus</taxon>
    </lineage>
</organism>
<dbReference type="RefSeq" id="WP_378409405.1">
    <property type="nucleotide sequence ID" value="NZ_JBHTCS010000030.1"/>
</dbReference>
<reference evidence="4" key="1">
    <citation type="journal article" date="2019" name="Int. J. Syst. Evol. Microbiol.">
        <title>The Global Catalogue of Microorganisms (GCM) 10K type strain sequencing project: providing services to taxonomists for standard genome sequencing and annotation.</title>
        <authorList>
            <consortium name="The Broad Institute Genomics Platform"/>
            <consortium name="The Broad Institute Genome Sequencing Center for Infectious Disease"/>
            <person name="Wu L."/>
            <person name="Ma J."/>
        </authorList>
    </citation>
    <scope>NUCLEOTIDE SEQUENCE [LARGE SCALE GENOMIC DNA]</scope>
    <source>
        <strain evidence="4">ICMP 19430</strain>
    </source>
</reference>
<feature type="chain" id="PRO_5046281889" description="Secreted protein" evidence="2">
    <location>
        <begin position="33"/>
        <end position="122"/>
    </location>
</feature>
<feature type="signal peptide" evidence="2">
    <location>
        <begin position="1"/>
        <end position="32"/>
    </location>
</feature>
<accession>A0ABW2S5F8</accession>
<proteinExistence type="predicted"/>
<gene>
    <name evidence="3" type="ORF">ACFQS9_25910</name>
</gene>
<comment type="caution">
    <text evidence="3">The sequence shown here is derived from an EMBL/GenBank/DDBJ whole genome shotgun (WGS) entry which is preliminary data.</text>
</comment>
<dbReference type="Proteomes" id="UP001596484">
    <property type="component" value="Unassembled WGS sequence"/>
</dbReference>
<keyword evidence="4" id="KW-1185">Reference proteome</keyword>
<name>A0ABW2S5F8_9NOCA</name>
<keyword evidence="2" id="KW-0732">Signal</keyword>
<evidence type="ECO:0008006" key="5">
    <source>
        <dbReference type="Google" id="ProtNLM"/>
    </source>
</evidence>
<evidence type="ECO:0000256" key="1">
    <source>
        <dbReference type="SAM" id="MobiDB-lite"/>
    </source>
</evidence>